<reference evidence="1 2" key="1">
    <citation type="submission" date="2020-08" db="EMBL/GenBank/DDBJ databases">
        <title>Polaribacter sp. L12M9 isolated from gut of the Korean scallop.</title>
        <authorList>
            <person name="Jeong Y.S."/>
        </authorList>
    </citation>
    <scope>NUCLEOTIDE SEQUENCE [LARGE SCALE GENOMIC DNA]</scope>
    <source>
        <strain evidence="1 2">L12M9</strain>
    </source>
</reference>
<dbReference type="KEGG" id="ppec:H9W90_00990"/>
<dbReference type="RefSeq" id="WP_187482633.1">
    <property type="nucleotide sequence ID" value="NZ_CP060695.1"/>
</dbReference>
<evidence type="ECO:0000313" key="1">
    <source>
        <dbReference type="EMBL" id="QNM85731.1"/>
    </source>
</evidence>
<dbReference type="EMBL" id="CP060695">
    <property type="protein sequence ID" value="QNM85731.1"/>
    <property type="molecule type" value="Genomic_DNA"/>
</dbReference>
<proteinExistence type="predicted"/>
<name>A0A7G9LAT2_9FLAO</name>
<organism evidence="1 2">
    <name type="scientific">Polaribacter pectinis</name>
    <dbReference type="NCBI Taxonomy" id="2738844"/>
    <lineage>
        <taxon>Bacteria</taxon>
        <taxon>Pseudomonadati</taxon>
        <taxon>Bacteroidota</taxon>
        <taxon>Flavobacteriia</taxon>
        <taxon>Flavobacteriales</taxon>
        <taxon>Flavobacteriaceae</taxon>
    </lineage>
</organism>
<dbReference type="AlphaFoldDB" id="A0A7G9LAT2"/>
<sequence>MKHLLFVSCLLLIFSCKSDKENNKNPSFLVGNWIRLNDKEGSKTYENWNTNFTGLGYTLKEKDTTFKEILSIVSINDTLNLKVEGVNETPTLFKFTSQTDTSFICKNLKNEFPKKIKYYLENKQLKAIVSNDDFSIDFVFKKIKN</sequence>
<gene>
    <name evidence="1" type="ORF">H9W90_00990</name>
</gene>
<protein>
    <submittedName>
        <fullName evidence="1">Uncharacterized protein</fullName>
    </submittedName>
</protein>
<evidence type="ECO:0000313" key="2">
    <source>
        <dbReference type="Proteomes" id="UP000515808"/>
    </source>
</evidence>
<dbReference type="Proteomes" id="UP000515808">
    <property type="component" value="Chromosome"/>
</dbReference>
<keyword evidence="2" id="KW-1185">Reference proteome</keyword>
<accession>A0A7G9LAT2</accession>
<dbReference type="PROSITE" id="PS51257">
    <property type="entry name" value="PROKAR_LIPOPROTEIN"/>
    <property type="match status" value="1"/>
</dbReference>